<evidence type="ECO:0000256" key="6">
    <source>
        <dbReference type="ARBA" id="ARBA00023136"/>
    </source>
</evidence>
<dbReference type="GO" id="GO:0007204">
    <property type="term" value="P:positive regulation of cytosolic calcium ion concentration"/>
    <property type="evidence" value="ECO:0007669"/>
    <property type="project" value="TreeGrafter"/>
</dbReference>
<evidence type="ECO:0000313" key="17">
    <source>
        <dbReference type="EMBL" id="KAG8433785.1"/>
    </source>
</evidence>
<evidence type="ECO:0000256" key="5">
    <source>
        <dbReference type="ARBA" id="ARBA00023040"/>
    </source>
</evidence>
<dbReference type="PANTHER" id="PTHR24225:SF5">
    <property type="entry name" value="G-PROTEIN COUPLED RECEPTOR 33-RELATED"/>
    <property type="match status" value="1"/>
</dbReference>
<dbReference type="InterPro" id="IPR000826">
    <property type="entry name" value="Formyl_rcpt-rel"/>
</dbReference>
<sequence>MTLLREIHRNITSQKKEEAVPTTNIISTVVLLVTFLFGLVVNNLYLWVTGFKMPKNINTTWFFHLILSNIVFTLTMPLVAIYMLTFPHWVFGSFLCKLINVMISLGMYTNVFFLTIIGLDRYTLVYHPVWYRGHMNRRYASALCIFFWGLGILCSSPYFAFRQVRLLDDNKTVICYNDYTISAKPGNESSAIQIKWFMFGFRLLASFLLPFFVIAFCHIKIGLRMKNGNLSRSSKPYKILFITVISFFISYLPYHLWYGMSIKDSRFHKTFLDALKVIAMCLACFHYCFTPILYLLIAEKFKTVFRKSVLSLIESVLNEIFSTWNRGYEENTCIDVNAN</sequence>
<keyword evidence="4 15" id="KW-1133">Transmembrane helix</keyword>
<evidence type="ECO:0000313" key="18">
    <source>
        <dbReference type="Proteomes" id="UP000812440"/>
    </source>
</evidence>
<dbReference type="InterPro" id="IPR017452">
    <property type="entry name" value="GPCR_Rhodpsn_7TM"/>
</dbReference>
<dbReference type="Gene3D" id="1.20.1070.10">
    <property type="entry name" value="Rhodopsin 7-helix transmembrane proteins"/>
    <property type="match status" value="1"/>
</dbReference>
<keyword evidence="9" id="KW-0325">Glycoprotein</keyword>
<keyword evidence="2" id="KW-1003">Cell membrane</keyword>
<dbReference type="PRINTS" id="PR00237">
    <property type="entry name" value="GPCRRHODOPSN"/>
</dbReference>
<keyword evidence="10 14" id="KW-0807">Transducer</keyword>
<keyword evidence="7" id="KW-1015">Disulfide bond</keyword>
<dbReference type="PROSITE" id="PS00237">
    <property type="entry name" value="G_PROTEIN_RECEP_F1_1"/>
    <property type="match status" value="1"/>
</dbReference>
<keyword evidence="5 14" id="KW-0297">G-protein coupled receptor</keyword>
<dbReference type="AlphaFoldDB" id="A0A8T2ILH0"/>
<evidence type="ECO:0000256" key="2">
    <source>
        <dbReference type="ARBA" id="ARBA00022475"/>
    </source>
</evidence>
<keyword evidence="3 14" id="KW-0812">Transmembrane</keyword>
<dbReference type="GO" id="GO:0004875">
    <property type="term" value="F:complement receptor activity"/>
    <property type="evidence" value="ECO:0007669"/>
    <property type="project" value="TreeGrafter"/>
</dbReference>
<comment type="subcellular location">
    <subcellularLocation>
        <location evidence="1">Cell membrane</location>
        <topology evidence="1">Multi-pass membrane protein</topology>
    </subcellularLocation>
</comment>
<evidence type="ECO:0000256" key="7">
    <source>
        <dbReference type="ARBA" id="ARBA00023157"/>
    </source>
</evidence>
<dbReference type="PRINTS" id="PR00526">
    <property type="entry name" value="FMETLEUPHER"/>
</dbReference>
<reference evidence="17" key="1">
    <citation type="thesis" date="2020" institute="ProQuest LLC" country="789 East Eisenhower Parkway, Ann Arbor, MI, USA">
        <title>Comparative Genomics and Chromosome Evolution.</title>
        <authorList>
            <person name="Mudd A.B."/>
        </authorList>
    </citation>
    <scope>NUCLEOTIDE SEQUENCE</scope>
    <source>
        <strain evidence="17">Female2</strain>
        <tissue evidence="17">Blood</tissue>
    </source>
</reference>
<feature type="transmembrane region" description="Helical" evidence="15">
    <location>
        <begin position="25"/>
        <end position="48"/>
    </location>
</feature>
<dbReference type="PROSITE" id="PS50262">
    <property type="entry name" value="G_PROTEIN_RECEP_F1_2"/>
    <property type="match status" value="1"/>
</dbReference>
<evidence type="ECO:0000256" key="1">
    <source>
        <dbReference type="ARBA" id="ARBA00004651"/>
    </source>
</evidence>
<dbReference type="InterPro" id="IPR000276">
    <property type="entry name" value="GPCR_Rhodpsn"/>
</dbReference>
<gene>
    <name evidence="17" type="ORF">GDO86_012230</name>
</gene>
<feature type="transmembrane region" description="Helical" evidence="15">
    <location>
        <begin position="239"/>
        <end position="257"/>
    </location>
</feature>
<feature type="transmembrane region" description="Helical" evidence="15">
    <location>
        <begin position="139"/>
        <end position="161"/>
    </location>
</feature>
<dbReference type="GO" id="GO:0005886">
    <property type="term" value="C:plasma membrane"/>
    <property type="evidence" value="ECO:0007669"/>
    <property type="project" value="UniProtKB-SubCell"/>
</dbReference>
<evidence type="ECO:0000256" key="14">
    <source>
        <dbReference type="RuleBase" id="RU000688"/>
    </source>
</evidence>
<dbReference type="OrthoDB" id="6117944at2759"/>
<accession>A0A8T2ILH0</accession>
<keyword evidence="8 14" id="KW-0675">Receptor</keyword>
<evidence type="ECO:0000256" key="3">
    <source>
        <dbReference type="ARBA" id="ARBA00022692"/>
    </source>
</evidence>
<comment type="function">
    <text evidence="12">Orphan receptor; could be a chemoattractant receptor.</text>
</comment>
<name>A0A8T2ILH0_9PIPI</name>
<evidence type="ECO:0000256" key="4">
    <source>
        <dbReference type="ARBA" id="ARBA00022989"/>
    </source>
</evidence>
<feature type="domain" description="G-protein coupled receptors family 1 profile" evidence="16">
    <location>
        <begin position="23"/>
        <end position="294"/>
    </location>
</feature>
<feature type="transmembrane region" description="Helical" evidence="15">
    <location>
        <begin position="98"/>
        <end position="119"/>
    </location>
</feature>
<evidence type="ECO:0000256" key="11">
    <source>
        <dbReference type="ARBA" id="ARBA00025736"/>
    </source>
</evidence>
<evidence type="ECO:0000256" key="10">
    <source>
        <dbReference type="ARBA" id="ARBA00023224"/>
    </source>
</evidence>
<dbReference type="Pfam" id="PF00001">
    <property type="entry name" value="7tm_1"/>
    <property type="match status" value="1"/>
</dbReference>
<dbReference type="SUPFAM" id="SSF81321">
    <property type="entry name" value="Family A G protein-coupled receptor-like"/>
    <property type="match status" value="1"/>
</dbReference>
<keyword evidence="6 15" id="KW-0472">Membrane</keyword>
<comment type="caution">
    <text evidence="17">The sequence shown here is derived from an EMBL/GenBank/DDBJ whole genome shotgun (WGS) entry which is preliminary data.</text>
</comment>
<evidence type="ECO:0000256" key="15">
    <source>
        <dbReference type="SAM" id="Phobius"/>
    </source>
</evidence>
<feature type="transmembrane region" description="Helical" evidence="15">
    <location>
        <begin position="60"/>
        <end position="86"/>
    </location>
</feature>
<comment type="similarity">
    <text evidence="11">Belongs to the chemokine-like receptor (CMKLR) family.</text>
</comment>
<proteinExistence type="inferred from homology"/>
<feature type="transmembrane region" description="Helical" evidence="15">
    <location>
        <begin position="196"/>
        <end position="219"/>
    </location>
</feature>
<evidence type="ECO:0000256" key="12">
    <source>
        <dbReference type="ARBA" id="ARBA00037161"/>
    </source>
</evidence>
<keyword evidence="18" id="KW-1185">Reference proteome</keyword>
<comment type="similarity">
    <text evidence="14">Belongs to the G-protein coupled receptor 1 family.</text>
</comment>
<evidence type="ECO:0000256" key="13">
    <source>
        <dbReference type="ARBA" id="ARBA00039587"/>
    </source>
</evidence>
<dbReference type="GO" id="GO:0007200">
    <property type="term" value="P:phospholipase C-activating G protein-coupled receptor signaling pathway"/>
    <property type="evidence" value="ECO:0007669"/>
    <property type="project" value="TreeGrafter"/>
</dbReference>
<feature type="transmembrane region" description="Helical" evidence="15">
    <location>
        <begin position="277"/>
        <end position="297"/>
    </location>
</feature>
<dbReference type="GO" id="GO:0004930">
    <property type="term" value="F:G protein-coupled receptor activity"/>
    <property type="evidence" value="ECO:0007669"/>
    <property type="project" value="UniProtKB-KW"/>
</dbReference>
<dbReference type="GO" id="GO:0006954">
    <property type="term" value="P:inflammatory response"/>
    <property type="evidence" value="ECO:0007669"/>
    <property type="project" value="TreeGrafter"/>
</dbReference>
<dbReference type="PANTHER" id="PTHR24225">
    <property type="entry name" value="CHEMOTACTIC RECEPTOR"/>
    <property type="match status" value="1"/>
</dbReference>
<protein>
    <recommendedName>
        <fullName evidence="13">Probable G-protein coupled receptor 33</fullName>
    </recommendedName>
</protein>
<evidence type="ECO:0000259" key="16">
    <source>
        <dbReference type="PROSITE" id="PS50262"/>
    </source>
</evidence>
<organism evidence="17 18">
    <name type="scientific">Hymenochirus boettgeri</name>
    <name type="common">Congo dwarf clawed frog</name>
    <dbReference type="NCBI Taxonomy" id="247094"/>
    <lineage>
        <taxon>Eukaryota</taxon>
        <taxon>Metazoa</taxon>
        <taxon>Chordata</taxon>
        <taxon>Craniata</taxon>
        <taxon>Vertebrata</taxon>
        <taxon>Euteleostomi</taxon>
        <taxon>Amphibia</taxon>
        <taxon>Batrachia</taxon>
        <taxon>Anura</taxon>
        <taxon>Pipoidea</taxon>
        <taxon>Pipidae</taxon>
        <taxon>Pipinae</taxon>
        <taxon>Hymenochirus</taxon>
    </lineage>
</organism>
<dbReference type="EMBL" id="JAACNH010000008">
    <property type="protein sequence ID" value="KAG8433785.1"/>
    <property type="molecule type" value="Genomic_DNA"/>
</dbReference>
<evidence type="ECO:0000256" key="8">
    <source>
        <dbReference type="ARBA" id="ARBA00023170"/>
    </source>
</evidence>
<evidence type="ECO:0000256" key="9">
    <source>
        <dbReference type="ARBA" id="ARBA00023180"/>
    </source>
</evidence>
<dbReference type="Proteomes" id="UP000812440">
    <property type="component" value="Chromosome 7"/>
</dbReference>